<dbReference type="InterPro" id="IPR017853">
    <property type="entry name" value="GH"/>
</dbReference>
<evidence type="ECO:0000313" key="5">
    <source>
        <dbReference type="EMBL" id="AEB68424.1"/>
    </source>
</evidence>
<dbReference type="GO" id="GO:0016985">
    <property type="term" value="F:mannan endo-1,4-beta-mannosidase activity"/>
    <property type="evidence" value="ECO:0007669"/>
    <property type="project" value="InterPro"/>
</dbReference>
<gene>
    <name evidence="5" type="ordered locus">MCON_1826</name>
</gene>
<dbReference type="EMBL" id="CP002565">
    <property type="protein sequence ID" value="AEB68424.1"/>
    <property type="molecule type" value="Genomic_DNA"/>
</dbReference>
<comment type="similarity">
    <text evidence="1">Belongs to the glycosyl hydrolase 26 family.</text>
</comment>
<dbReference type="InParanoid" id="F4BVJ0"/>
<dbReference type="Proteomes" id="UP000007807">
    <property type="component" value="Chromosome"/>
</dbReference>
<evidence type="ECO:0000313" key="6">
    <source>
        <dbReference type="Proteomes" id="UP000007807"/>
    </source>
</evidence>
<dbReference type="PANTHER" id="PTHR40079">
    <property type="entry name" value="MANNAN ENDO-1,4-BETA-MANNOSIDASE E-RELATED"/>
    <property type="match status" value="1"/>
</dbReference>
<dbReference type="Gene3D" id="3.20.20.80">
    <property type="entry name" value="Glycosidases"/>
    <property type="match status" value="1"/>
</dbReference>
<dbReference type="KEGG" id="mcj:MCON_1826"/>
<dbReference type="AlphaFoldDB" id="F4BVJ0"/>
<proteinExistence type="inferred from homology"/>
<evidence type="ECO:0000256" key="3">
    <source>
        <dbReference type="ARBA" id="ARBA00023295"/>
    </source>
</evidence>
<evidence type="ECO:0000256" key="1">
    <source>
        <dbReference type="ARBA" id="ARBA00007754"/>
    </source>
</evidence>
<name>F4BVJ0_METSG</name>
<accession>F4BVJ0</accession>
<feature type="domain" description="GH26" evidence="4">
    <location>
        <begin position="252"/>
        <end position="553"/>
    </location>
</feature>
<keyword evidence="6" id="KW-1185">Reference proteome</keyword>
<dbReference type="PANTHER" id="PTHR40079:SF4">
    <property type="entry name" value="GH26 DOMAIN-CONTAINING PROTEIN-RELATED"/>
    <property type="match status" value="1"/>
</dbReference>
<dbReference type="PROSITE" id="PS51764">
    <property type="entry name" value="GH26"/>
    <property type="match status" value="1"/>
</dbReference>
<organism evidence="5 6">
    <name type="scientific">Methanothrix soehngenii (strain ATCC 5969 / DSM 3671 / JCM 10134 / NBRC 103675 / OCM 69 / GP-6)</name>
    <name type="common">Methanosaeta concilii</name>
    <dbReference type="NCBI Taxonomy" id="990316"/>
    <lineage>
        <taxon>Archaea</taxon>
        <taxon>Methanobacteriati</taxon>
        <taxon>Methanobacteriota</taxon>
        <taxon>Stenosarchaea group</taxon>
        <taxon>Methanomicrobia</taxon>
        <taxon>Methanotrichales</taxon>
        <taxon>Methanotrichaceae</taxon>
        <taxon>Methanothrix</taxon>
    </lineage>
</organism>
<dbReference type="GO" id="GO:0006080">
    <property type="term" value="P:substituted mannan metabolic process"/>
    <property type="evidence" value="ECO:0007669"/>
    <property type="project" value="InterPro"/>
</dbReference>
<evidence type="ECO:0000256" key="2">
    <source>
        <dbReference type="ARBA" id="ARBA00022801"/>
    </source>
</evidence>
<evidence type="ECO:0000259" key="4">
    <source>
        <dbReference type="PROSITE" id="PS51764"/>
    </source>
</evidence>
<dbReference type="SUPFAM" id="SSF51445">
    <property type="entry name" value="(Trans)glycosidases"/>
    <property type="match status" value="1"/>
</dbReference>
<dbReference type="HOGENOM" id="CLU_297493_0_0_2"/>
<dbReference type="InterPro" id="IPR022790">
    <property type="entry name" value="GH26_dom"/>
</dbReference>
<dbReference type="Pfam" id="PF02156">
    <property type="entry name" value="Glyco_hydro_26"/>
    <property type="match status" value="1"/>
</dbReference>
<dbReference type="InterPro" id="IPR000805">
    <property type="entry name" value="Glyco_hydro_26"/>
</dbReference>
<protein>
    <recommendedName>
        <fullName evidence="4">GH26 domain-containing protein</fullName>
    </recommendedName>
</protein>
<sequence>MKWIYSTKIHLILFCLAITSGTGMAASTWSANQNGNILEIAYGSGTNFNQYATLHLDSSYFRMNWAPDSGCGTAVILSPSFWTSDGYKQGAGISYNQIQDGEDLLIHFEGENYGLGFEGTVRIHPPTRDQIIADVNVSTSGDVANLVHREGETFKPMMLASMHISENGWDDQRAYAGSKSFSIPRNGWINDSPIQASSFGLLRGSSAWKANASTVDIILKGPMKIAGWNELDQNPNNDTIGFWAASDTVMSSWSYTIVSRLHGCYTGAYLGCGSEDSSCQSMESFNLATGKDHAMFLKYVDIADSRNTGIWDWAQDVKANGAIPVFMYDPYGGLGSIDTAKMEYFATKCKELDTEVFIIFGHEMNGNWYAWGQKPAEYIAKFKTVAEIFHRIAPRAEMCWIPNQNWGYPWGGTDHGDGYTEYYPSGSGTYGEYVDWVGLVFYDKDYDETGHVSPGFFLSNIRNGQDGVDFYQAFSIGKNKPMLIGETGAFDPNMDPTAPGARDALSDAEQDSYKNEWISYVYDAAELEAELPRLKGIMYFNVLKTEPKVETQIHQGGSAFLNVLADYRIPDDPNVYRQKISDPYFLSTSPVLYYPDFTDTTRSDSWRSFLVLQNPSGSDAKVHLEIRSRGGTILYSGKQTIPPSGSIAISPRNLVGADCSGSVRAASDQLIQGTCQINRNNNEMSMEYNALDSGATTLYYPDFTDTTNAEGWRSWLVVQNPTSLAANMQLEIRSREGSVLFSGSQAIPAHGVAAIRPRNIVGSDCAGSATITSDQPIAGTCQITRNSNKMCMSYTASDRGSNELYYPDFTDTANPSSWRSWLVIQNPSASPANLNLEIWSREGNLLYSGNQIIPAHGVGAIRPRSVTGADCAGSVVVTSDQPIIGTCQITRNSNEMCMSYNAMDQVSTTLSYPDFTDTANPDGWRSWLVLQNPTAADANIELEIRSREGDLLYRGDQIIPAHGVNAIRPRGLVGSDCSGSVTITSDQPIVGTCQITRNNNLMCMSYTAASLA</sequence>
<keyword evidence="2" id="KW-0378">Hydrolase</keyword>
<keyword evidence="3" id="KW-0326">Glycosidase</keyword>
<dbReference type="STRING" id="990316.MCON_1826"/>
<reference evidence="5 6" key="1">
    <citation type="journal article" date="2011" name="J. Bacteriol.">
        <title>Complete genome sequence of Methanosaeta concilii, a specialist in aceticlastic methanogenesis.</title>
        <authorList>
            <person name="Barber R.D."/>
            <person name="Zhang L."/>
            <person name="Harnack M."/>
            <person name="Olson M.V."/>
            <person name="Kaul R."/>
            <person name="Ingram-Smith C."/>
            <person name="Smith K.S."/>
        </authorList>
    </citation>
    <scope>NUCLEOTIDE SEQUENCE [LARGE SCALE GENOMIC DNA]</scope>
    <source>
        <strain evidence="6">ATCC 5969 / DSM 3671 / JCM 10134 / NBRC 103675 / OCM 69 / GP-6</strain>
    </source>
</reference>